<feature type="transmembrane region" description="Helical" evidence="1">
    <location>
        <begin position="159"/>
        <end position="180"/>
    </location>
</feature>
<keyword evidence="1" id="KW-1133">Transmembrane helix</keyword>
<comment type="caution">
    <text evidence="2">The sequence shown here is derived from an EMBL/GenBank/DDBJ whole genome shotgun (WGS) entry which is preliminary data.</text>
</comment>
<protein>
    <submittedName>
        <fullName evidence="2">Uncharacterized protein</fullName>
    </submittedName>
</protein>
<keyword evidence="1" id="KW-0472">Membrane</keyword>
<sequence length="188" mass="20734">MKINYLLFIVLGTILMSTLNASAWSITDQPGDQSWVSTKTQAVRVTYKTDAVNVGIQAVVQRTPIDSISDTCDPGSSSGSTIGGGHTWWGGDFVLDLRAQMNYRMSLDKYDDPNIAFDTEDGNGYICVLIKVKFISQTGSIWSNEIRVKVYKLEVPSGGLFAVPLPIYVPIIALGMLVLIKKKKKFNY</sequence>
<evidence type="ECO:0000313" key="2">
    <source>
        <dbReference type="EMBL" id="KKN93604.1"/>
    </source>
</evidence>
<gene>
    <name evidence="2" type="ORF">LCGC14_0194360</name>
</gene>
<dbReference type="EMBL" id="LAZR01000084">
    <property type="protein sequence ID" value="KKN93604.1"/>
    <property type="molecule type" value="Genomic_DNA"/>
</dbReference>
<organism evidence="2">
    <name type="scientific">marine sediment metagenome</name>
    <dbReference type="NCBI Taxonomy" id="412755"/>
    <lineage>
        <taxon>unclassified sequences</taxon>
        <taxon>metagenomes</taxon>
        <taxon>ecological metagenomes</taxon>
    </lineage>
</organism>
<dbReference type="AlphaFoldDB" id="A0A0F9UPN4"/>
<reference evidence="2" key="1">
    <citation type="journal article" date="2015" name="Nature">
        <title>Complex archaea that bridge the gap between prokaryotes and eukaryotes.</title>
        <authorList>
            <person name="Spang A."/>
            <person name="Saw J.H."/>
            <person name="Jorgensen S.L."/>
            <person name="Zaremba-Niedzwiedzka K."/>
            <person name="Martijn J."/>
            <person name="Lind A.E."/>
            <person name="van Eijk R."/>
            <person name="Schleper C."/>
            <person name="Guy L."/>
            <person name="Ettema T.J."/>
        </authorList>
    </citation>
    <scope>NUCLEOTIDE SEQUENCE</scope>
</reference>
<evidence type="ECO:0000256" key="1">
    <source>
        <dbReference type="SAM" id="Phobius"/>
    </source>
</evidence>
<accession>A0A0F9UPN4</accession>
<keyword evidence="1" id="KW-0812">Transmembrane</keyword>
<name>A0A0F9UPN4_9ZZZZ</name>
<proteinExistence type="predicted"/>